<dbReference type="CDD" id="cd01556">
    <property type="entry name" value="EPSP_synthase"/>
    <property type="match status" value="1"/>
</dbReference>
<dbReference type="RefSeq" id="WP_281093778.1">
    <property type="nucleotide sequence ID" value="NZ_JARYZI010000004.1"/>
</dbReference>
<dbReference type="InterPro" id="IPR001986">
    <property type="entry name" value="Enolpyruvate_Tfrase_dom"/>
</dbReference>
<evidence type="ECO:0000256" key="6">
    <source>
        <dbReference type="ARBA" id="ARBA00044633"/>
    </source>
</evidence>
<feature type="binding site" evidence="7">
    <location>
        <position position="202"/>
    </location>
    <ligand>
        <name>3-phosphoshikimate</name>
        <dbReference type="ChEBI" id="CHEBI:145989"/>
    </ligand>
</feature>
<feature type="binding site" evidence="7">
    <location>
        <position position="32"/>
    </location>
    <ligand>
        <name>3-phosphoshikimate</name>
        <dbReference type="ChEBI" id="CHEBI:145989"/>
    </ligand>
</feature>
<feature type="binding site" evidence="7">
    <location>
        <position position="131"/>
    </location>
    <ligand>
        <name>phosphoenolpyruvate</name>
        <dbReference type="ChEBI" id="CHEBI:58702"/>
    </ligand>
</feature>
<comment type="caution">
    <text evidence="7">Lacks conserved residue(s) required for the propagation of feature annotation.</text>
</comment>
<dbReference type="InterPro" id="IPR036968">
    <property type="entry name" value="Enolpyruvate_Tfrase_sf"/>
</dbReference>
<name>A0ABT6NBZ7_9FIRM</name>
<evidence type="ECO:0000256" key="5">
    <source>
        <dbReference type="ARBA" id="ARBA00023141"/>
    </source>
</evidence>
<accession>A0ABT6NBZ7</accession>
<feature type="binding site" evidence="7">
    <location>
        <position position="204"/>
    </location>
    <ligand>
        <name>phosphoenolpyruvate</name>
        <dbReference type="ChEBI" id="CHEBI:58702"/>
    </ligand>
</feature>
<evidence type="ECO:0000256" key="2">
    <source>
        <dbReference type="ARBA" id="ARBA00009948"/>
    </source>
</evidence>
<feature type="binding site" evidence="7">
    <location>
        <position position="203"/>
    </location>
    <ligand>
        <name>3-phosphoshikimate</name>
        <dbReference type="ChEBI" id="CHEBI:145989"/>
    </ligand>
</feature>
<dbReference type="InterPro" id="IPR023193">
    <property type="entry name" value="EPSP_synthase_CS"/>
</dbReference>
<feature type="binding site" evidence="7">
    <location>
        <position position="230"/>
    </location>
    <ligand>
        <name>3-phosphoshikimate</name>
        <dbReference type="ChEBI" id="CHEBI:145989"/>
    </ligand>
</feature>
<feature type="binding site" evidence="7">
    <location>
        <position position="204"/>
    </location>
    <ligand>
        <name>3-phosphoshikimate</name>
        <dbReference type="ChEBI" id="CHEBI:145989"/>
    </ligand>
</feature>
<evidence type="ECO:0000259" key="8">
    <source>
        <dbReference type="Pfam" id="PF00275"/>
    </source>
</evidence>
<feature type="domain" description="Enolpyruvate transferase" evidence="8">
    <location>
        <begin position="21"/>
        <end position="80"/>
    </location>
</feature>
<keyword evidence="4 7" id="KW-0808">Transferase</keyword>
<comment type="pathway">
    <text evidence="1 7">Metabolic intermediate biosynthesis; chorismate biosynthesis; chorismate from D-erythrose 4-phosphate and phosphoenolpyruvate: step 6/7.</text>
</comment>
<dbReference type="PANTHER" id="PTHR21090">
    <property type="entry name" value="AROM/DEHYDROQUINATE SYNTHASE"/>
    <property type="match status" value="1"/>
</dbReference>
<keyword evidence="3 7" id="KW-0028">Amino-acid biosynthesis</keyword>
<reference evidence="9 10" key="1">
    <citation type="submission" date="2023-04" db="EMBL/GenBank/DDBJ databases">
        <title>Fusibacter bizertensis strain WBS, isolated from littoral bottom sediments of the Arctic seas - biochemical and genomic analysis.</title>
        <authorList>
            <person name="Brioukhanov A.L."/>
        </authorList>
    </citation>
    <scope>NUCLEOTIDE SEQUENCE [LARGE SCALE GENOMIC DNA]</scope>
    <source>
        <strain evidence="9 10">WBS</strain>
    </source>
</reference>
<evidence type="ECO:0000256" key="4">
    <source>
        <dbReference type="ARBA" id="ARBA00022679"/>
    </source>
</evidence>
<gene>
    <name evidence="7 9" type="primary">aroA</name>
    <name evidence="9" type="ORF">QE109_07300</name>
</gene>
<feature type="binding site" evidence="7">
    <location>
        <position position="333"/>
    </location>
    <ligand>
        <name>3-phosphoshikimate</name>
        <dbReference type="ChEBI" id="CHEBI:145989"/>
    </ligand>
</feature>
<dbReference type="InterPro" id="IPR013792">
    <property type="entry name" value="RNA3'P_cycl/enolpyr_Trfase_a/b"/>
</dbReference>
<dbReference type="Pfam" id="PF00275">
    <property type="entry name" value="EPSP_synthase"/>
    <property type="match status" value="2"/>
</dbReference>
<keyword evidence="5 7" id="KW-0057">Aromatic amino acid biosynthesis</keyword>
<dbReference type="EC" id="2.5.1.19" evidence="7"/>
<organism evidence="9 10">
    <name type="scientific">Fusibacter bizertensis</name>
    <dbReference type="NCBI Taxonomy" id="1488331"/>
    <lineage>
        <taxon>Bacteria</taxon>
        <taxon>Bacillati</taxon>
        <taxon>Bacillota</taxon>
        <taxon>Clostridia</taxon>
        <taxon>Eubacteriales</taxon>
        <taxon>Eubacteriales Family XII. Incertae Sedis</taxon>
        <taxon>Fusibacter</taxon>
    </lineage>
</organism>
<dbReference type="GO" id="GO:0003866">
    <property type="term" value="F:3-phosphoshikimate 1-carboxyvinyltransferase activity"/>
    <property type="evidence" value="ECO:0007669"/>
    <property type="project" value="UniProtKB-EC"/>
</dbReference>
<keyword evidence="7" id="KW-0963">Cytoplasm</keyword>
<feature type="active site" description="Proton acceptor" evidence="7">
    <location>
        <position position="333"/>
    </location>
</feature>
<dbReference type="HAMAP" id="MF_00210">
    <property type="entry name" value="EPSP_synth"/>
    <property type="match status" value="1"/>
</dbReference>
<evidence type="ECO:0000256" key="7">
    <source>
        <dbReference type="HAMAP-Rule" id="MF_00210"/>
    </source>
</evidence>
<dbReference type="Gene3D" id="3.65.10.10">
    <property type="entry name" value="Enolpyruvate transferase domain"/>
    <property type="match status" value="2"/>
</dbReference>
<feature type="binding site" evidence="7">
    <location>
        <position position="360"/>
    </location>
    <ligand>
        <name>3-phosphoshikimate</name>
        <dbReference type="ChEBI" id="CHEBI:145989"/>
    </ligand>
</feature>
<dbReference type="PROSITE" id="PS00885">
    <property type="entry name" value="EPSP_SYNTHASE_2"/>
    <property type="match status" value="1"/>
</dbReference>
<evidence type="ECO:0000256" key="1">
    <source>
        <dbReference type="ARBA" id="ARBA00004811"/>
    </source>
</evidence>
<protein>
    <recommendedName>
        <fullName evidence="7">3-phosphoshikimate 1-carboxyvinyltransferase</fullName>
        <ecNumber evidence="7">2.5.1.19</ecNumber>
    </recommendedName>
    <alternativeName>
        <fullName evidence="7">5-enolpyruvylshikimate-3-phosphate synthase</fullName>
        <shortName evidence="7">EPSP synthase</shortName>
        <shortName evidence="7">EPSPS</shortName>
    </alternativeName>
</protein>
<feature type="binding site" evidence="7">
    <location>
        <position position="31"/>
    </location>
    <ligand>
        <name>phosphoenolpyruvate</name>
        <dbReference type="ChEBI" id="CHEBI:58702"/>
    </ligand>
</feature>
<dbReference type="InterPro" id="IPR006264">
    <property type="entry name" value="EPSP_synthase"/>
</dbReference>
<feature type="domain" description="Enolpyruvate transferase" evidence="8">
    <location>
        <begin position="97"/>
        <end position="439"/>
    </location>
</feature>
<evidence type="ECO:0000313" key="9">
    <source>
        <dbReference type="EMBL" id="MDH8677948.1"/>
    </source>
</evidence>
<evidence type="ECO:0000256" key="3">
    <source>
        <dbReference type="ARBA" id="ARBA00022605"/>
    </source>
</evidence>
<feature type="binding site" evidence="7">
    <location>
        <position position="364"/>
    </location>
    <ligand>
        <name>phosphoenolpyruvate</name>
        <dbReference type="ChEBI" id="CHEBI:58702"/>
    </ligand>
</feature>
<comment type="similarity">
    <text evidence="2 7">Belongs to the EPSP synthase family.</text>
</comment>
<feature type="binding site" evidence="7">
    <location>
        <position position="432"/>
    </location>
    <ligand>
        <name>phosphoenolpyruvate</name>
        <dbReference type="ChEBI" id="CHEBI:58702"/>
    </ligand>
</feature>
<sequence length="451" mass="50612">MNQKTYKVNINQTKSSRKIVLKGKLLVPPSKSMSHRAIICASLSKIESVVENLTLSEDIETTIKAMQCFGATIRLEQDEETKRYCAIISNSQIEQLLETKRLDNQNKKNQNLYDQEHSNSKITEVYCHESGSTARFLIPFFHLLNGPVKFTGTPRLSERPYTAYLELFDLQNISYQTQSGGLPLTVQGRLKAGEYPVVGNVSSQFISGLMFVLPLLEQKSKIVITPPLESKAYITLTKDCLKTFGIHIEEKDELNYIIAGGQTYKGTNYKVEGDYSQAAFWIVANALGAEVELSGIQSSSKQADKAIIDIIRKIERQEWLEKPCRIDVAQCPDIVPILAVYCSLKRGNYQIVNAERLRIKESDRLKAMATELTKMGADISESEDGLVIKGVEYLIGAEVDSWNDHRIAMALSIAATFAKGQTTINNAHCVRKSYPNFWDDYKMLGGQINVE</sequence>
<proteinExistence type="inferred from homology"/>
<dbReference type="EMBL" id="JARYZI010000004">
    <property type="protein sequence ID" value="MDH8677948.1"/>
    <property type="molecule type" value="Genomic_DNA"/>
</dbReference>
<dbReference type="NCBIfam" id="TIGR01356">
    <property type="entry name" value="aroA"/>
    <property type="match status" value="1"/>
</dbReference>
<keyword evidence="10" id="KW-1185">Reference proteome</keyword>
<comment type="catalytic activity">
    <reaction evidence="6">
        <text>3-phosphoshikimate + phosphoenolpyruvate = 5-O-(1-carboxyvinyl)-3-phosphoshikimate + phosphate</text>
        <dbReference type="Rhea" id="RHEA:21256"/>
        <dbReference type="ChEBI" id="CHEBI:43474"/>
        <dbReference type="ChEBI" id="CHEBI:57701"/>
        <dbReference type="ChEBI" id="CHEBI:58702"/>
        <dbReference type="ChEBI" id="CHEBI:145989"/>
        <dbReference type="EC" id="2.5.1.19"/>
    </reaction>
    <physiologicalReaction direction="left-to-right" evidence="6">
        <dbReference type="Rhea" id="RHEA:21257"/>
    </physiologicalReaction>
</comment>
<feature type="binding site" evidence="7">
    <location>
        <position position="406"/>
    </location>
    <ligand>
        <name>phosphoenolpyruvate</name>
        <dbReference type="ChEBI" id="CHEBI:58702"/>
    </ligand>
</feature>
<comment type="caution">
    <text evidence="9">The sequence shown here is derived from an EMBL/GenBank/DDBJ whole genome shotgun (WGS) entry which is preliminary data.</text>
</comment>
<feature type="binding site" evidence="7">
    <location>
        <position position="159"/>
    </location>
    <ligand>
        <name>phosphoenolpyruvate</name>
        <dbReference type="ChEBI" id="CHEBI:58702"/>
    </ligand>
</feature>
<comment type="subcellular location">
    <subcellularLocation>
        <location evidence="7">Cytoplasm</location>
    </subcellularLocation>
</comment>
<dbReference type="Proteomes" id="UP001158045">
    <property type="component" value="Unassembled WGS sequence"/>
</dbReference>
<feature type="binding site" evidence="7">
    <location>
        <position position="36"/>
    </location>
    <ligand>
        <name>3-phosphoshikimate</name>
        <dbReference type="ChEBI" id="CHEBI:145989"/>
    </ligand>
</feature>
<evidence type="ECO:0000313" key="10">
    <source>
        <dbReference type="Proteomes" id="UP001158045"/>
    </source>
</evidence>
<dbReference type="PIRSF" id="PIRSF000505">
    <property type="entry name" value="EPSPS"/>
    <property type="match status" value="1"/>
</dbReference>
<dbReference type="PANTHER" id="PTHR21090:SF5">
    <property type="entry name" value="PENTAFUNCTIONAL AROM POLYPEPTIDE"/>
    <property type="match status" value="1"/>
</dbReference>
<dbReference type="SUPFAM" id="SSF55205">
    <property type="entry name" value="EPT/RTPC-like"/>
    <property type="match status" value="1"/>
</dbReference>
<feature type="binding site" evidence="7">
    <location>
        <position position="31"/>
    </location>
    <ligand>
        <name>3-phosphoshikimate</name>
        <dbReference type="ChEBI" id="CHEBI:145989"/>
    </ligand>
</feature>
<comment type="subunit">
    <text evidence="7">Monomer.</text>
</comment>
<comment type="function">
    <text evidence="7">Catalyzes the transfer of the enolpyruvyl moiety of phosphoenolpyruvate (PEP) to the 5-hydroxyl of shikimate-3-phosphate (S3P) to produce enolpyruvyl shikimate-3-phosphate and inorganic phosphate.</text>
</comment>